<keyword evidence="1" id="KW-0732">Signal</keyword>
<feature type="chain" id="PRO_5012996837" description="GLPGLI family protein" evidence="1">
    <location>
        <begin position="32"/>
        <end position="283"/>
    </location>
</feature>
<dbReference type="STRING" id="468056.SAMN05443549_101324"/>
<evidence type="ECO:0000313" key="2">
    <source>
        <dbReference type="EMBL" id="SHF78140.1"/>
    </source>
</evidence>
<name>A0A1M5EG45_9FLAO</name>
<accession>A0A1M5EG45</accession>
<dbReference type="Proteomes" id="UP000184516">
    <property type="component" value="Unassembled WGS sequence"/>
</dbReference>
<reference evidence="3" key="1">
    <citation type="submission" date="2016-11" db="EMBL/GenBank/DDBJ databases">
        <authorList>
            <person name="Varghese N."/>
            <person name="Submissions S."/>
        </authorList>
    </citation>
    <scope>NUCLEOTIDE SEQUENCE [LARGE SCALE GENOMIC DNA]</scope>
    <source>
        <strain evidence="3">DSM 19978</strain>
    </source>
</reference>
<dbReference type="RefSeq" id="WP_073367414.1">
    <property type="nucleotide sequence ID" value="NZ_FQWB01000001.1"/>
</dbReference>
<evidence type="ECO:0000256" key="1">
    <source>
        <dbReference type="SAM" id="SignalP"/>
    </source>
</evidence>
<dbReference type="EMBL" id="FQWB01000001">
    <property type="protein sequence ID" value="SHF78140.1"/>
    <property type="molecule type" value="Genomic_DNA"/>
</dbReference>
<sequence length="283" mass="32800">MKPQRTILATKNSNSFILSSILLLIASNCFSQWKTSEANNIKNDIIISYEVIYDKELSLEEKKSSEYLSEITIAFNKDNMVERRFGNKLTTTNNFLLLNYNTLKTYGCSVSQSTKRAIQSDFKDPTVSVESIQNSDPKTLFELPCEKGLVMIHNTPKEVLYTKKIGLKYCKQYKVDGFLMEYPGYSKTLGYYTVKAKKIVYDDLPDSFYSLAGYTIQTLAEYKKNKQLVSNTRIKSHTKFIEKTNTNEEISRRNRNTMEDMLENMTRIKPSELDKELLYNPNR</sequence>
<evidence type="ECO:0008006" key="4">
    <source>
        <dbReference type="Google" id="ProtNLM"/>
    </source>
</evidence>
<evidence type="ECO:0000313" key="3">
    <source>
        <dbReference type="Proteomes" id="UP000184516"/>
    </source>
</evidence>
<keyword evidence="3" id="KW-1185">Reference proteome</keyword>
<gene>
    <name evidence="2" type="ORF">SAMN05443549_101324</name>
</gene>
<protein>
    <recommendedName>
        <fullName evidence="4">GLPGLI family protein</fullName>
    </recommendedName>
</protein>
<dbReference type="OrthoDB" id="9815205at2"/>
<dbReference type="AlphaFoldDB" id="A0A1M5EG45"/>
<organism evidence="2 3">
    <name type="scientific">Flavobacterium fluvii</name>
    <dbReference type="NCBI Taxonomy" id="468056"/>
    <lineage>
        <taxon>Bacteria</taxon>
        <taxon>Pseudomonadati</taxon>
        <taxon>Bacteroidota</taxon>
        <taxon>Flavobacteriia</taxon>
        <taxon>Flavobacteriales</taxon>
        <taxon>Flavobacteriaceae</taxon>
        <taxon>Flavobacterium</taxon>
    </lineage>
</organism>
<proteinExistence type="predicted"/>
<feature type="signal peptide" evidence="1">
    <location>
        <begin position="1"/>
        <end position="31"/>
    </location>
</feature>